<feature type="region of interest" description="Disordered" evidence="1">
    <location>
        <begin position="21"/>
        <end position="53"/>
    </location>
</feature>
<feature type="compositionally biased region" description="Polar residues" evidence="1">
    <location>
        <begin position="21"/>
        <end position="30"/>
    </location>
</feature>
<feature type="compositionally biased region" description="Pro residues" evidence="1">
    <location>
        <begin position="35"/>
        <end position="44"/>
    </location>
</feature>
<evidence type="ECO:0000313" key="3">
    <source>
        <dbReference type="Proteomes" id="UP000238701"/>
    </source>
</evidence>
<organism evidence="2 3">
    <name type="scientific">Candidatus Sulfotelmatobacter kueseliae</name>
    <dbReference type="NCBI Taxonomy" id="2042962"/>
    <lineage>
        <taxon>Bacteria</taxon>
        <taxon>Pseudomonadati</taxon>
        <taxon>Acidobacteriota</taxon>
        <taxon>Terriglobia</taxon>
        <taxon>Terriglobales</taxon>
        <taxon>Candidatus Korobacteraceae</taxon>
        <taxon>Candidatus Sulfotelmatobacter</taxon>
    </lineage>
</organism>
<gene>
    <name evidence="2" type="ORF">SBA1_470029</name>
</gene>
<sequence length="53" mass="5643">MPRAAKHPAQPYFLAAVAQESSLISSSGDKTSPYVSPPPTPTERPSPESFNSQ</sequence>
<dbReference type="EMBL" id="OMOD01000141">
    <property type="protein sequence ID" value="SPF42807.1"/>
    <property type="molecule type" value="Genomic_DNA"/>
</dbReference>
<evidence type="ECO:0000256" key="1">
    <source>
        <dbReference type="SAM" id="MobiDB-lite"/>
    </source>
</evidence>
<reference evidence="3" key="1">
    <citation type="submission" date="2018-02" db="EMBL/GenBank/DDBJ databases">
        <authorList>
            <person name="Hausmann B."/>
        </authorList>
    </citation>
    <scope>NUCLEOTIDE SEQUENCE [LARGE SCALE GENOMIC DNA]</scope>
    <source>
        <strain evidence="3">Peat soil MAG SbA1</strain>
    </source>
</reference>
<name>A0A2U3KTB5_9BACT</name>
<proteinExistence type="predicted"/>
<dbReference type="Proteomes" id="UP000238701">
    <property type="component" value="Unassembled WGS sequence"/>
</dbReference>
<accession>A0A2U3KTB5</accession>
<dbReference type="AlphaFoldDB" id="A0A2U3KTB5"/>
<protein>
    <submittedName>
        <fullName evidence="2">Uncharacterized protein</fullName>
    </submittedName>
</protein>
<evidence type="ECO:0000313" key="2">
    <source>
        <dbReference type="EMBL" id="SPF42807.1"/>
    </source>
</evidence>